<dbReference type="EMBL" id="PSNW01000001">
    <property type="protein sequence ID" value="PPE75450.1"/>
    <property type="molecule type" value="Genomic_DNA"/>
</dbReference>
<dbReference type="AlphaFoldDB" id="A0A2S5TKC6"/>
<protein>
    <submittedName>
        <fullName evidence="1">Uncharacterized protein</fullName>
    </submittedName>
</protein>
<keyword evidence="2" id="KW-1185">Reference proteome</keyword>
<evidence type="ECO:0000313" key="1">
    <source>
        <dbReference type="EMBL" id="PPE75450.1"/>
    </source>
</evidence>
<accession>A0A2S5TKC6</accession>
<gene>
    <name evidence="1" type="ORF">C3942_00715</name>
</gene>
<comment type="caution">
    <text evidence="1">The sequence shown here is derived from an EMBL/GenBank/DDBJ whole genome shotgun (WGS) entry which is preliminary data.</text>
</comment>
<evidence type="ECO:0000313" key="2">
    <source>
        <dbReference type="Proteomes" id="UP000238220"/>
    </source>
</evidence>
<proteinExistence type="predicted"/>
<dbReference type="RefSeq" id="WP_104228416.1">
    <property type="nucleotide sequence ID" value="NZ_PSNW01000001.1"/>
</dbReference>
<organism evidence="1 2">
    <name type="scientific">Solimonas fluminis</name>
    <dbReference type="NCBI Taxonomy" id="2086571"/>
    <lineage>
        <taxon>Bacteria</taxon>
        <taxon>Pseudomonadati</taxon>
        <taxon>Pseudomonadota</taxon>
        <taxon>Gammaproteobacteria</taxon>
        <taxon>Nevskiales</taxon>
        <taxon>Nevskiaceae</taxon>
        <taxon>Solimonas</taxon>
    </lineage>
</organism>
<name>A0A2S5TKC6_9GAMM</name>
<sequence length="92" mass="10337">MSRPQPSPTFVPVPLAEQADAIVDECARAQVNLPRLTIARKGKKAMHPDKVQQRIREYKGVMHSILVLERFEQEGRLPPDLLAALRNNGQAQ</sequence>
<dbReference type="Proteomes" id="UP000238220">
    <property type="component" value="Unassembled WGS sequence"/>
</dbReference>
<reference evidence="1 2" key="1">
    <citation type="submission" date="2018-02" db="EMBL/GenBank/DDBJ databases">
        <title>Genome sequencing of Solimonas sp. HR-BB.</title>
        <authorList>
            <person name="Lee Y."/>
            <person name="Jeon C.O."/>
        </authorList>
    </citation>
    <scope>NUCLEOTIDE SEQUENCE [LARGE SCALE GENOMIC DNA]</scope>
    <source>
        <strain evidence="1 2">HR-BB</strain>
    </source>
</reference>